<dbReference type="SMART" id="SM00220">
    <property type="entry name" value="S_TKc"/>
    <property type="match status" value="1"/>
</dbReference>
<dbReference type="GO" id="GO:0005524">
    <property type="term" value="F:ATP binding"/>
    <property type="evidence" value="ECO:0007669"/>
    <property type="project" value="UniProtKB-UniRule"/>
</dbReference>
<dbReference type="InterPro" id="IPR008271">
    <property type="entry name" value="Ser/Thr_kinase_AS"/>
</dbReference>
<evidence type="ECO:0000256" key="7">
    <source>
        <dbReference type="ARBA" id="ARBA00022989"/>
    </source>
</evidence>
<evidence type="ECO:0000256" key="12">
    <source>
        <dbReference type="SAM" id="Phobius"/>
    </source>
</evidence>
<keyword evidence="2" id="KW-0808">Transferase</keyword>
<evidence type="ECO:0000256" key="11">
    <source>
        <dbReference type="SAM" id="MobiDB-lite"/>
    </source>
</evidence>
<evidence type="ECO:0000259" key="13">
    <source>
        <dbReference type="PROSITE" id="PS50011"/>
    </source>
</evidence>
<evidence type="ECO:0000256" key="1">
    <source>
        <dbReference type="ARBA" id="ARBA00004141"/>
    </source>
</evidence>
<feature type="compositionally biased region" description="Basic and acidic residues" evidence="11">
    <location>
        <begin position="20"/>
        <end position="30"/>
    </location>
</feature>
<accession>A0A835IWK2</accession>
<dbReference type="GO" id="GO:0016020">
    <property type="term" value="C:membrane"/>
    <property type="evidence" value="ECO:0007669"/>
    <property type="project" value="UniProtKB-SubCell"/>
</dbReference>
<feature type="transmembrane region" description="Helical" evidence="12">
    <location>
        <begin position="118"/>
        <end position="143"/>
    </location>
</feature>
<evidence type="ECO:0000256" key="3">
    <source>
        <dbReference type="ARBA" id="ARBA00022692"/>
    </source>
</evidence>
<feature type="binding site" evidence="9">
    <location>
        <position position="292"/>
    </location>
    <ligand>
        <name>ATP</name>
        <dbReference type="ChEBI" id="CHEBI:30616"/>
    </ligand>
</feature>
<feature type="transmembrane region" description="Helical" evidence="12">
    <location>
        <begin position="68"/>
        <end position="86"/>
    </location>
</feature>
<gene>
    <name evidence="14" type="ORF">IFM89_017187</name>
</gene>
<feature type="domain" description="Protein kinase" evidence="13">
    <location>
        <begin position="187"/>
        <end position="471"/>
    </location>
</feature>
<comment type="subcellular location">
    <subcellularLocation>
        <location evidence="1">Membrane</location>
        <topology evidence="1">Multi-pass membrane protein</topology>
    </subcellularLocation>
</comment>
<dbReference type="AlphaFoldDB" id="A0A835IWK2"/>
<feature type="region of interest" description="Disordered" evidence="11">
    <location>
        <begin position="1"/>
        <end position="58"/>
    </location>
</feature>
<keyword evidence="3 12" id="KW-0812">Transmembrane</keyword>
<dbReference type="Pfam" id="PF00069">
    <property type="entry name" value="Pkinase"/>
    <property type="match status" value="1"/>
</dbReference>
<dbReference type="PANTHER" id="PTHR44329">
    <property type="entry name" value="SERINE/THREONINE-PROTEIN KINASE TNNI3K-RELATED"/>
    <property type="match status" value="1"/>
</dbReference>
<dbReference type="PROSITE" id="PS00107">
    <property type="entry name" value="PROTEIN_KINASE_ATP"/>
    <property type="match status" value="1"/>
</dbReference>
<dbReference type="Gene3D" id="1.10.510.10">
    <property type="entry name" value="Transferase(Phosphotransferase) domain 1"/>
    <property type="match status" value="2"/>
</dbReference>
<sequence length="471" mass="52105">MYSDSSMIPEAEEEGSGMEFDNHEAAKRLESNGNEEVEYKALPGGPSNDTHKETNTNGDQEVPILENVYWKEFGLLVFVWVAFLALQIAKKTLLLFDTEQDNNLFDCLLNFELNAEKAAGGACGILAGVVCGLLGLGGGFILGPLFLELGIPPQVSSATTTFAMTFSSSMGMTYLHNEPNVIIHRDLKPRLAMGLTSFVIVWFGSTMHLPLNRFASDGPVSSCTKGALSANSIQGQYGSHFEPKTVPPPLPNESDWEIDPSELDFSNSAMIGKGSFGEILKAGWGGTPVAIKRILPFLSDDRLVMRMTYLHNEPNVIIHRDLKPRNVLLVNTSADHLKVGDFGLSKLIRVQNCHDVYKMTGETGSCDPPMSNYEFYEAAKYVIEGHRPIFRSKGYIPELRMLTEEQCWAADMNQRPSFSEILKKLEKIKGTLPTDHHWKFGTSSHVRAINQGVLPYFCITFSPSLLVEDVS</sequence>
<proteinExistence type="inferred from homology"/>
<dbReference type="EMBL" id="JADFTS010000001">
    <property type="protein sequence ID" value="KAF9625039.1"/>
    <property type="molecule type" value="Genomic_DNA"/>
</dbReference>
<dbReference type="PROSITE" id="PS00108">
    <property type="entry name" value="PROTEIN_KINASE_ST"/>
    <property type="match status" value="1"/>
</dbReference>
<keyword evidence="4 9" id="KW-0547">Nucleotide-binding</keyword>
<evidence type="ECO:0000256" key="8">
    <source>
        <dbReference type="ARBA" id="ARBA00023136"/>
    </source>
</evidence>
<protein>
    <recommendedName>
        <fullName evidence="13">Protein kinase domain-containing protein</fullName>
    </recommendedName>
</protein>
<dbReference type="InterPro" id="IPR002781">
    <property type="entry name" value="TM_pro_TauE-like"/>
</dbReference>
<name>A0A835IWK2_9MAGN</name>
<dbReference type="SUPFAM" id="SSF56112">
    <property type="entry name" value="Protein kinase-like (PK-like)"/>
    <property type="match status" value="1"/>
</dbReference>
<evidence type="ECO:0000313" key="15">
    <source>
        <dbReference type="Proteomes" id="UP000631114"/>
    </source>
</evidence>
<evidence type="ECO:0000256" key="10">
    <source>
        <dbReference type="RuleBase" id="RU000304"/>
    </source>
</evidence>
<keyword evidence="8 12" id="KW-0472">Membrane</keyword>
<dbReference type="InterPro" id="IPR011009">
    <property type="entry name" value="Kinase-like_dom_sf"/>
</dbReference>
<evidence type="ECO:0000256" key="6">
    <source>
        <dbReference type="ARBA" id="ARBA00022840"/>
    </source>
</evidence>
<comment type="caution">
    <text evidence="14">The sequence shown here is derived from an EMBL/GenBank/DDBJ whole genome shotgun (WGS) entry which is preliminary data.</text>
</comment>
<dbReference type="Proteomes" id="UP000631114">
    <property type="component" value="Unassembled WGS sequence"/>
</dbReference>
<dbReference type="InterPro" id="IPR017441">
    <property type="entry name" value="Protein_kinase_ATP_BS"/>
</dbReference>
<dbReference type="InterPro" id="IPR051681">
    <property type="entry name" value="Ser/Thr_Kinases-Pseudokinases"/>
</dbReference>
<evidence type="ECO:0000313" key="14">
    <source>
        <dbReference type="EMBL" id="KAF9625039.1"/>
    </source>
</evidence>
<dbReference type="Pfam" id="PF01925">
    <property type="entry name" value="TauE"/>
    <property type="match status" value="1"/>
</dbReference>
<organism evidence="14 15">
    <name type="scientific">Coptis chinensis</name>
    <dbReference type="NCBI Taxonomy" id="261450"/>
    <lineage>
        <taxon>Eukaryota</taxon>
        <taxon>Viridiplantae</taxon>
        <taxon>Streptophyta</taxon>
        <taxon>Embryophyta</taxon>
        <taxon>Tracheophyta</taxon>
        <taxon>Spermatophyta</taxon>
        <taxon>Magnoliopsida</taxon>
        <taxon>Ranunculales</taxon>
        <taxon>Ranunculaceae</taxon>
        <taxon>Coptidoideae</taxon>
        <taxon>Coptis</taxon>
    </lineage>
</organism>
<dbReference type="GO" id="GO:0004674">
    <property type="term" value="F:protein serine/threonine kinase activity"/>
    <property type="evidence" value="ECO:0007669"/>
    <property type="project" value="UniProtKB-KW"/>
</dbReference>
<comment type="similarity">
    <text evidence="10">Belongs to the protein kinase superfamily.</text>
</comment>
<keyword evidence="7 12" id="KW-1133">Transmembrane helix</keyword>
<dbReference type="PANTHER" id="PTHR44329:SF289">
    <property type="entry name" value="SERINE_THREONINE-PROTEIN KINASE VIK"/>
    <property type="match status" value="1"/>
</dbReference>
<keyword evidence="5" id="KW-0418">Kinase</keyword>
<keyword evidence="6 9" id="KW-0067">ATP-binding</keyword>
<keyword evidence="10" id="KW-0723">Serine/threonine-protein kinase</keyword>
<reference evidence="14 15" key="1">
    <citation type="submission" date="2020-10" db="EMBL/GenBank/DDBJ databases">
        <title>The Coptis chinensis genome and diversification of protoberbering-type alkaloids.</title>
        <authorList>
            <person name="Wang B."/>
            <person name="Shu S."/>
            <person name="Song C."/>
            <person name="Liu Y."/>
        </authorList>
    </citation>
    <scope>NUCLEOTIDE SEQUENCE [LARGE SCALE GENOMIC DNA]</scope>
    <source>
        <strain evidence="14">HL-2020</strain>
        <tissue evidence="14">Leaf</tissue>
    </source>
</reference>
<evidence type="ECO:0000256" key="9">
    <source>
        <dbReference type="PROSITE-ProRule" id="PRU10141"/>
    </source>
</evidence>
<dbReference type="PROSITE" id="PS50011">
    <property type="entry name" value="PROTEIN_KINASE_DOM"/>
    <property type="match status" value="1"/>
</dbReference>
<keyword evidence="15" id="KW-1185">Reference proteome</keyword>
<evidence type="ECO:0000256" key="4">
    <source>
        <dbReference type="ARBA" id="ARBA00022741"/>
    </source>
</evidence>
<dbReference type="InterPro" id="IPR000719">
    <property type="entry name" value="Prot_kinase_dom"/>
</dbReference>
<evidence type="ECO:0000256" key="2">
    <source>
        <dbReference type="ARBA" id="ARBA00022679"/>
    </source>
</evidence>
<evidence type="ECO:0000256" key="5">
    <source>
        <dbReference type="ARBA" id="ARBA00022777"/>
    </source>
</evidence>
<dbReference type="OrthoDB" id="4062651at2759"/>